<feature type="compositionally biased region" description="Pro residues" evidence="2">
    <location>
        <begin position="862"/>
        <end position="874"/>
    </location>
</feature>
<evidence type="ECO:0000313" key="4">
    <source>
        <dbReference type="Proteomes" id="UP000275078"/>
    </source>
</evidence>
<reference evidence="3 4" key="1">
    <citation type="journal article" date="2018" name="Nat. Ecol. Evol.">
        <title>Pezizomycetes genomes reveal the molecular basis of ectomycorrhizal truffle lifestyle.</title>
        <authorList>
            <person name="Murat C."/>
            <person name="Payen T."/>
            <person name="Noel B."/>
            <person name="Kuo A."/>
            <person name="Morin E."/>
            <person name="Chen J."/>
            <person name="Kohler A."/>
            <person name="Krizsan K."/>
            <person name="Balestrini R."/>
            <person name="Da Silva C."/>
            <person name="Montanini B."/>
            <person name="Hainaut M."/>
            <person name="Levati E."/>
            <person name="Barry K.W."/>
            <person name="Belfiori B."/>
            <person name="Cichocki N."/>
            <person name="Clum A."/>
            <person name="Dockter R.B."/>
            <person name="Fauchery L."/>
            <person name="Guy J."/>
            <person name="Iotti M."/>
            <person name="Le Tacon F."/>
            <person name="Lindquist E.A."/>
            <person name="Lipzen A."/>
            <person name="Malagnac F."/>
            <person name="Mello A."/>
            <person name="Molinier V."/>
            <person name="Miyauchi S."/>
            <person name="Poulain J."/>
            <person name="Riccioni C."/>
            <person name="Rubini A."/>
            <person name="Sitrit Y."/>
            <person name="Splivallo R."/>
            <person name="Traeger S."/>
            <person name="Wang M."/>
            <person name="Zifcakova L."/>
            <person name="Wipf D."/>
            <person name="Zambonelli A."/>
            <person name="Paolocci F."/>
            <person name="Nowrousian M."/>
            <person name="Ottonello S."/>
            <person name="Baldrian P."/>
            <person name="Spatafora J.W."/>
            <person name="Henrissat B."/>
            <person name="Nagy L.G."/>
            <person name="Aury J.M."/>
            <person name="Wincker P."/>
            <person name="Grigoriev I.V."/>
            <person name="Bonfante P."/>
            <person name="Martin F.M."/>
        </authorList>
    </citation>
    <scope>NUCLEOTIDE SEQUENCE [LARGE SCALE GENOMIC DNA]</scope>
    <source>
        <strain evidence="3 4">RN42</strain>
    </source>
</reference>
<feature type="compositionally biased region" description="Basic and acidic residues" evidence="2">
    <location>
        <begin position="983"/>
        <end position="996"/>
    </location>
</feature>
<feature type="compositionally biased region" description="Polar residues" evidence="2">
    <location>
        <begin position="966"/>
        <end position="976"/>
    </location>
</feature>
<dbReference type="EMBL" id="ML119813">
    <property type="protein sequence ID" value="RPA73725.1"/>
    <property type="molecule type" value="Genomic_DNA"/>
</dbReference>
<keyword evidence="4" id="KW-1185">Reference proteome</keyword>
<feature type="coiled-coil region" evidence="1">
    <location>
        <begin position="696"/>
        <end position="754"/>
    </location>
</feature>
<feature type="compositionally biased region" description="Polar residues" evidence="2">
    <location>
        <begin position="1218"/>
        <end position="1227"/>
    </location>
</feature>
<organism evidence="3 4">
    <name type="scientific">Ascobolus immersus RN42</name>
    <dbReference type="NCBI Taxonomy" id="1160509"/>
    <lineage>
        <taxon>Eukaryota</taxon>
        <taxon>Fungi</taxon>
        <taxon>Dikarya</taxon>
        <taxon>Ascomycota</taxon>
        <taxon>Pezizomycotina</taxon>
        <taxon>Pezizomycetes</taxon>
        <taxon>Pezizales</taxon>
        <taxon>Ascobolaceae</taxon>
        <taxon>Ascobolus</taxon>
    </lineage>
</organism>
<name>A0A3N4HIF4_ASCIM</name>
<dbReference type="STRING" id="1160509.A0A3N4HIF4"/>
<proteinExistence type="predicted"/>
<feature type="compositionally biased region" description="Basic residues" evidence="2">
    <location>
        <begin position="1030"/>
        <end position="1040"/>
    </location>
</feature>
<feature type="compositionally biased region" description="Basic and acidic residues" evidence="2">
    <location>
        <begin position="881"/>
        <end position="899"/>
    </location>
</feature>
<feature type="compositionally biased region" description="Basic and acidic residues" evidence="2">
    <location>
        <begin position="953"/>
        <end position="964"/>
    </location>
</feature>
<evidence type="ECO:0000256" key="2">
    <source>
        <dbReference type="SAM" id="MobiDB-lite"/>
    </source>
</evidence>
<accession>A0A3N4HIF4</accession>
<evidence type="ECO:0000256" key="1">
    <source>
        <dbReference type="SAM" id="Coils"/>
    </source>
</evidence>
<feature type="compositionally biased region" description="Basic and acidic residues" evidence="2">
    <location>
        <begin position="1147"/>
        <end position="1167"/>
    </location>
</feature>
<dbReference type="Proteomes" id="UP000275078">
    <property type="component" value="Unassembled WGS sequence"/>
</dbReference>
<protein>
    <submittedName>
        <fullName evidence="3">Uncharacterized protein</fullName>
    </submittedName>
</protein>
<keyword evidence="1" id="KW-0175">Coiled coil</keyword>
<gene>
    <name evidence="3" type="ORF">BJ508DRAFT_333860</name>
</gene>
<feature type="compositionally biased region" description="Polar residues" evidence="2">
    <location>
        <begin position="1169"/>
        <end position="1182"/>
    </location>
</feature>
<sequence>MAQAQGPNHPLWVPGHGIPFGPWDYTTPAERRSAESMFNNWPSNPPGEITNPHQNPRLVAVTDTHRLQRLKRDYNWIIVIMKIMYNQFNPIQFVRIHFVLLVNPFTGFRPIGAPGSLNAVLNYTIREWYVLGEEIGVFRHWRQDIATLGECRTQWCSWHGVLRILNFQQRADPTLPPIGGWIDYEVPAPYPPEDSNKTPRNTRTAPPPESPATPAAKEMTQAEKLERQADDDEGYDEIVKLLDPDLVRDMNEATDVKEWKGGMRVMASQTAMYCRYLPPSVRQKVYTLLRAPQVEAGCARDGKNIQEYVTAQFLAILSDYMAAMNVLYDQFMGTELGMHLQGIIDEVNERKTSGKPTKAGGSENLDGYYLPYECAPEHYGLIGHPQDILIKDGMVGIEWSDHTIVDIHKKCFFFLQTRMYSDNGMGWLNGPHADIWLKILASGTLCDFSLYCATRLTYGKFNVKDGKDSRFGNALWRNRVRLEQIPEAPNDLMFPVPRNWPNRSDFFKKVPTLLPSTKMRATVNALHTYLIDPDLVPYILEKGRGKGQYVQYGAGTRANPFTAINNHNIGFPETGDAEDLTACDEEEEASALASSHEALFTAEPNLEDKSKCEQLIEVNSTVKDAIAKMDEAGIQHSFKTPQDISIAVAFFGLLNNPFKYEQTRMSHLLASSTASGSCKLVTTTARHAQFSFLSMADSFHQQAARIETEIDTMQTEVAKANEQYSAIIEGKKRLGEAEQKRTGLIREKEAIEAKKLAYIFNSSNDKPIDLISDDEETATPSAPRLSARSTGAMGATRPIKPIPPPTSVPGSSRPRLGPPVTPTPTGRVKTVGSPRPSGLFGPPSGPPSYPAPDTRGMWFGQDPPPPPPGLPYPEPHYASYPDRRDPRYAQDPRSDRHAEMSYPDNRYGRDYYGRPPSPHGYHQYDYYGRSSSGWDRQPGQGHYDYPHPPNPKDFGRAGSYREEPDFNQQNNGAQSRGHSRPGSRAESRYPPQDRGRSPAGYRGRSQGGPNHGRDGHTPGRQPPYRSPSPHSRHGDHRGHRPSGPDNEEIIYGGRNKRFPSRSPQGSPSANRKRQRHHEQHDTRPDSDYGDTGEVSQSELEVVEYEEKKLKEQQSIQQQLRKGTNVEPIEPAIAEQPVKPVGEEESGKEEKPTAQKGDTEKTDEKATPHQEAQVSLSTAKEPSSTPPGTPPNADNVAPANKPTRQQTAPFPSGPPPGRTSYSIPQFNLTKEKKPFSPLKDALGNDQKEHSPPENVTGQKDDQVE</sequence>
<dbReference type="AlphaFoldDB" id="A0A3N4HIF4"/>
<feature type="region of interest" description="Disordered" evidence="2">
    <location>
        <begin position="189"/>
        <end position="230"/>
    </location>
</feature>
<feature type="region of interest" description="Disordered" evidence="2">
    <location>
        <begin position="766"/>
        <end position="1263"/>
    </location>
</feature>
<feature type="compositionally biased region" description="Low complexity" evidence="2">
    <location>
        <begin position="823"/>
        <end position="842"/>
    </location>
</feature>
<evidence type="ECO:0000313" key="3">
    <source>
        <dbReference type="EMBL" id="RPA73725.1"/>
    </source>
</evidence>